<protein>
    <recommendedName>
        <fullName evidence="2">Sulfatase-modifying factor enzyme-like domain-containing protein</fullName>
    </recommendedName>
</protein>
<gene>
    <name evidence="3" type="ORF">C3Y98_04505</name>
</gene>
<reference evidence="3 4" key="1">
    <citation type="submission" date="2018-02" db="EMBL/GenBank/DDBJ databases">
        <title>A novel lanthanide dependent methylotroph, Methylotenera sp. La3113.</title>
        <authorList>
            <person name="Lv H."/>
            <person name="Tani A."/>
        </authorList>
    </citation>
    <scope>NUCLEOTIDE SEQUENCE [LARGE SCALE GENOMIC DNA]</scope>
    <source>
        <strain evidence="3 4">La3113</strain>
    </source>
</reference>
<dbReference type="Gene3D" id="3.90.1580.10">
    <property type="entry name" value="paralog of FGE (formylglycine-generating enzyme)"/>
    <property type="match status" value="1"/>
</dbReference>
<dbReference type="Proteomes" id="UP000297706">
    <property type="component" value="Unassembled WGS sequence"/>
</dbReference>
<dbReference type="InterPro" id="IPR005532">
    <property type="entry name" value="SUMF_dom"/>
</dbReference>
<evidence type="ECO:0000256" key="1">
    <source>
        <dbReference type="SAM" id="MobiDB-lite"/>
    </source>
</evidence>
<comment type="caution">
    <text evidence="3">The sequence shown here is derived from an EMBL/GenBank/DDBJ whole genome shotgun (WGS) entry which is preliminary data.</text>
</comment>
<accession>A0A4Y9VT02</accession>
<feature type="region of interest" description="Disordered" evidence="1">
    <location>
        <begin position="234"/>
        <end position="259"/>
    </location>
</feature>
<dbReference type="InterPro" id="IPR042095">
    <property type="entry name" value="SUMF_sf"/>
</dbReference>
<dbReference type="InterPro" id="IPR016187">
    <property type="entry name" value="CTDL_fold"/>
</dbReference>
<keyword evidence="4" id="KW-1185">Reference proteome</keyword>
<dbReference type="OrthoDB" id="8781956at2"/>
<dbReference type="Pfam" id="PF03781">
    <property type="entry name" value="FGE-sulfatase"/>
    <property type="match status" value="1"/>
</dbReference>
<sequence length="306" mass="34154">MNTITDHKEIGLYPKYKVTRTDGQSAPGQKHENSEYFVLNLTTDKHAIPAINAYAKSCEKEYPLLADDLRTIVRSNMQANDEFVTVPETTLPNGTVVPQFNVGKYACSKSDIDTAIITADRKPWHSINFHDAKQACIDAGYSLITELQYLAIAHQIVNQNENWTGGKVGEGEVYRGIHKGKLNEAQDGHYVSDKPTERRWHVLANGERVYDFSGNIYSWVFDDVQGDENGVIAKPFAEDSPTKTTAPYSNREHGIGDTSTGRDWSGSALIRGGCWRSDDRAGVFYLLGDWPVSDLNRVGFRCTKSL</sequence>
<dbReference type="EMBL" id="PQVH01000007">
    <property type="protein sequence ID" value="TFW72069.1"/>
    <property type="molecule type" value="Genomic_DNA"/>
</dbReference>
<evidence type="ECO:0000259" key="2">
    <source>
        <dbReference type="Pfam" id="PF03781"/>
    </source>
</evidence>
<proteinExistence type="predicted"/>
<dbReference type="SUPFAM" id="SSF56436">
    <property type="entry name" value="C-type lectin-like"/>
    <property type="match status" value="1"/>
</dbReference>
<name>A0A4Y9VT02_9PROT</name>
<organism evidence="3 4">
    <name type="scientific">Methylotenera oryzisoli</name>
    <dbReference type="NCBI Taxonomy" id="2080758"/>
    <lineage>
        <taxon>Bacteria</taxon>
        <taxon>Pseudomonadati</taxon>
        <taxon>Pseudomonadota</taxon>
        <taxon>Betaproteobacteria</taxon>
        <taxon>Nitrosomonadales</taxon>
        <taxon>Methylophilaceae</taxon>
        <taxon>Methylotenera</taxon>
    </lineage>
</organism>
<feature type="domain" description="Sulfatase-modifying factor enzyme-like" evidence="2">
    <location>
        <begin position="116"/>
        <end position="303"/>
    </location>
</feature>
<dbReference type="RefSeq" id="WP_135276919.1">
    <property type="nucleotide sequence ID" value="NZ_PQVH01000007.1"/>
</dbReference>
<evidence type="ECO:0000313" key="3">
    <source>
        <dbReference type="EMBL" id="TFW72069.1"/>
    </source>
</evidence>
<dbReference type="AlphaFoldDB" id="A0A4Y9VT02"/>
<evidence type="ECO:0000313" key="4">
    <source>
        <dbReference type="Proteomes" id="UP000297706"/>
    </source>
</evidence>